<dbReference type="RefSeq" id="WP_210320421.1">
    <property type="nucleotide sequence ID" value="NZ_JACIHI010000002.1"/>
</dbReference>
<organism evidence="1 2">
    <name type="scientific">Rhizobium esperanzae</name>
    <dbReference type="NCBI Taxonomy" id="1967781"/>
    <lineage>
        <taxon>Bacteria</taxon>
        <taxon>Pseudomonadati</taxon>
        <taxon>Pseudomonadota</taxon>
        <taxon>Alphaproteobacteria</taxon>
        <taxon>Hyphomicrobiales</taxon>
        <taxon>Rhizobiaceae</taxon>
        <taxon>Rhizobium/Agrobacterium group</taxon>
        <taxon>Rhizobium</taxon>
    </lineage>
</organism>
<protein>
    <submittedName>
        <fullName evidence="1">Uncharacterized protein</fullName>
    </submittedName>
</protein>
<evidence type="ECO:0000313" key="1">
    <source>
        <dbReference type="EMBL" id="MBB4437809.1"/>
    </source>
</evidence>
<dbReference type="AlphaFoldDB" id="A0A7W6UI44"/>
<reference evidence="1 2" key="1">
    <citation type="submission" date="2020-08" db="EMBL/GenBank/DDBJ databases">
        <title>Genomic Encyclopedia of Type Strains, Phase IV (KMG-V): Genome sequencing to study the core and pangenomes of soil and plant-associated prokaryotes.</title>
        <authorList>
            <person name="Whitman W."/>
        </authorList>
    </citation>
    <scope>NUCLEOTIDE SEQUENCE [LARGE SCALE GENOMIC DNA]</scope>
    <source>
        <strain evidence="1 2">SEMIA 414</strain>
    </source>
</reference>
<gene>
    <name evidence="1" type="ORF">GGE15_001058</name>
</gene>
<sequence>MGVFAIVALRPLVALRREDGTPPKTSQQLCTLSTQLIFLKYTIIPGKAVPMPVGRRFKARAMIGAPRRRLSRSFFPNGLWWQVGENFSAIEVDAVRIDVDHQASEA</sequence>
<dbReference type="EMBL" id="JACIHI010000002">
    <property type="protein sequence ID" value="MBB4437809.1"/>
    <property type="molecule type" value="Genomic_DNA"/>
</dbReference>
<dbReference type="Proteomes" id="UP000533724">
    <property type="component" value="Unassembled WGS sequence"/>
</dbReference>
<proteinExistence type="predicted"/>
<accession>A0A7W6UI44</accession>
<name>A0A7W6UI44_9HYPH</name>
<comment type="caution">
    <text evidence="1">The sequence shown here is derived from an EMBL/GenBank/DDBJ whole genome shotgun (WGS) entry which is preliminary data.</text>
</comment>
<evidence type="ECO:0000313" key="2">
    <source>
        <dbReference type="Proteomes" id="UP000533724"/>
    </source>
</evidence>